<organism evidence="2 3">
    <name type="scientific">Hebeloma cylindrosporum</name>
    <dbReference type="NCBI Taxonomy" id="76867"/>
    <lineage>
        <taxon>Eukaryota</taxon>
        <taxon>Fungi</taxon>
        <taxon>Dikarya</taxon>
        <taxon>Basidiomycota</taxon>
        <taxon>Agaricomycotina</taxon>
        <taxon>Agaricomycetes</taxon>
        <taxon>Agaricomycetidae</taxon>
        <taxon>Agaricales</taxon>
        <taxon>Agaricineae</taxon>
        <taxon>Hymenogastraceae</taxon>
        <taxon>Hebeloma</taxon>
    </lineage>
</organism>
<dbReference type="Proteomes" id="UP000053424">
    <property type="component" value="Unassembled WGS sequence"/>
</dbReference>
<evidence type="ECO:0000256" key="1">
    <source>
        <dbReference type="SAM" id="MobiDB-lite"/>
    </source>
</evidence>
<feature type="region of interest" description="Disordered" evidence="1">
    <location>
        <begin position="280"/>
        <end position="365"/>
    </location>
</feature>
<evidence type="ECO:0000313" key="3">
    <source>
        <dbReference type="Proteomes" id="UP000053424"/>
    </source>
</evidence>
<feature type="region of interest" description="Disordered" evidence="1">
    <location>
        <begin position="473"/>
        <end position="517"/>
    </location>
</feature>
<protein>
    <submittedName>
        <fullName evidence="2">Uncharacterized protein</fullName>
    </submittedName>
</protein>
<feature type="compositionally biased region" description="Low complexity" evidence="1">
    <location>
        <begin position="315"/>
        <end position="328"/>
    </location>
</feature>
<evidence type="ECO:0000313" key="2">
    <source>
        <dbReference type="EMBL" id="KIM39506.1"/>
    </source>
</evidence>
<accession>A0A0C3C7D4</accession>
<proteinExistence type="predicted"/>
<feature type="region of interest" description="Disordered" evidence="1">
    <location>
        <begin position="182"/>
        <end position="237"/>
    </location>
</feature>
<reference evidence="2 3" key="1">
    <citation type="submission" date="2014-04" db="EMBL/GenBank/DDBJ databases">
        <authorList>
            <consortium name="DOE Joint Genome Institute"/>
            <person name="Kuo A."/>
            <person name="Gay G."/>
            <person name="Dore J."/>
            <person name="Kohler A."/>
            <person name="Nagy L.G."/>
            <person name="Floudas D."/>
            <person name="Copeland A."/>
            <person name="Barry K.W."/>
            <person name="Cichocki N."/>
            <person name="Veneault-Fourrey C."/>
            <person name="LaButti K."/>
            <person name="Lindquist E.A."/>
            <person name="Lipzen A."/>
            <person name="Lundell T."/>
            <person name="Morin E."/>
            <person name="Murat C."/>
            <person name="Sun H."/>
            <person name="Tunlid A."/>
            <person name="Henrissat B."/>
            <person name="Grigoriev I.V."/>
            <person name="Hibbett D.S."/>
            <person name="Martin F."/>
            <person name="Nordberg H.P."/>
            <person name="Cantor M.N."/>
            <person name="Hua S.X."/>
        </authorList>
    </citation>
    <scope>NUCLEOTIDE SEQUENCE [LARGE SCALE GENOMIC DNA]</scope>
    <source>
        <strain evidence="3">h7</strain>
    </source>
</reference>
<feature type="compositionally biased region" description="Low complexity" evidence="1">
    <location>
        <begin position="207"/>
        <end position="219"/>
    </location>
</feature>
<reference evidence="3" key="2">
    <citation type="submission" date="2015-01" db="EMBL/GenBank/DDBJ databases">
        <title>Evolutionary Origins and Diversification of the Mycorrhizal Mutualists.</title>
        <authorList>
            <consortium name="DOE Joint Genome Institute"/>
            <consortium name="Mycorrhizal Genomics Consortium"/>
            <person name="Kohler A."/>
            <person name="Kuo A."/>
            <person name="Nagy L.G."/>
            <person name="Floudas D."/>
            <person name="Copeland A."/>
            <person name="Barry K.W."/>
            <person name="Cichocki N."/>
            <person name="Veneault-Fourrey C."/>
            <person name="LaButti K."/>
            <person name="Lindquist E.A."/>
            <person name="Lipzen A."/>
            <person name="Lundell T."/>
            <person name="Morin E."/>
            <person name="Murat C."/>
            <person name="Riley R."/>
            <person name="Ohm R."/>
            <person name="Sun H."/>
            <person name="Tunlid A."/>
            <person name="Henrissat B."/>
            <person name="Grigoriev I.V."/>
            <person name="Hibbett D.S."/>
            <person name="Martin F."/>
        </authorList>
    </citation>
    <scope>NUCLEOTIDE SEQUENCE [LARGE SCALE GENOMIC DNA]</scope>
    <source>
        <strain evidence="3">h7</strain>
    </source>
</reference>
<feature type="compositionally biased region" description="Polar residues" evidence="1">
    <location>
        <begin position="281"/>
        <end position="297"/>
    </location>
</feature>
<name>A0A0C3C7D4_HEBCY</name>
<keyword evidence="3" id="KW-1185">Reference proteome</keyword>
<gene>
    <name evidence="2" type="ORF">M413DRAFT_12103</name>
</gene>
<dbReference type="HOGENOM" id="CLU_451301_0_0_1"/>
<dbReference type="AlphaFoldDB" id="A0A0C3C7D4"/>
<dbReference type="EMBL" id="KN831785">
    <property type="protein sequence ID" value="KIM39506.1"/>
    <property type="molecule type" value="Genomic_DNA"/>
</dbReference>
<sequence length="605" mass="67215">MIPKVVVCAGRSIPEHKGLLFRACRPCNGFQWVSPVEHITAARVRRQDNLFQHVPTIIGATGHSHEHDFDPDDRINSENDFPASYRPVLEDSRLAMLIHQMPENTESFTSLLRDAGPSPVKSRATFDDLDFENIDFSQVSHEGFHGFDFNDVFSTDVLQAGVFQGAEQAGLDSSEMQATPIIHHTPSIPDSDPHLNSSNPLSPARISSPSNSSKPSTTSGQRPIIATKNTSSPRKRNAKGKLECIAFGCTKFVLAPKCRSQMCKGHCVNNGGCPEHGKGNNRGQSLENSASVPTSSDHWALSRPVPTIPLQPLPSSATNSTAVSTNQTGQQLNKSRKMYRTEMSPAHEASWQQKKQAQHEALESKSLKATYERRYQNEDNEVPIVFRDQSIPTWPMYNMAASSDLLLTLNLDPQVTRMLDVYDGTLRMWETQSINRVFKVTSQTRILARRQGVTICPKLDDLRISLGNSSAIVSPMKRKASETEGSEPDTPSPKRHRRDITPSPNPPNPTFTKGGQSSKFIQMPSGCSWPDGLLVSEVVHGFVLMARAKGDQETRFCSAFRGATWSKAKFSRHQAAWRSLSSEDSEAALSVSNHMWKDLYRKRQR</sequence>
<dbReference type="OrthoDB" id="3023346at2759"/>